<name>A0A7K4IZS4_GEOCA</name>
<dbReference type="PANTHER" id="PTHR47027">
    <property type="entry name" value="REVERSE TRANSCRIPTASE DOMAIN-CONTAINING PROTEIN"/>
    <property type="match status" value="1"/>
</dbReference>
<evidence type="ECO:0000259" key="1">
    <source>
        <dbReference type="PROSITE" id="PS50878"/>
    </source>
</evidence>
<organism evidence="2 3">
    <name type="scientific">Geococcyx californianus</name>
    <name type="common">Greater roadrunner</name>
    <name type="synonym">Saurothera californiana</name>
    <dbReference type="NCBI Taxonomy" id="8947"/>
    <lineage>
        <taxon>Eukaryota</taxon>
        <taxon>Metazoa</taxon>
        <taxon>Chordata</taxon>
        <taxon>Craniata</taxon>
        <taxon>Vertebrata</taxon>
        <taxon>Euteleostomi</taxon>
        <taxon>Archelosauria</taxon>
        <taxon>Archosauria</taxon>
        <taxon>Dinosauria</taxon>
        <taxon>Saurischia</taxon>
        <taxon>Theropoda</taxon>
        <taxon>Coelurosauria</taxon>
        <taxon>Aves</taxon>
        <taxon>Neognathae</taxon>
        <taxon>Neoaves</taxon>
        <taxon>Otidimorphae</taxon>
        <taxon>Cuculiformes</taxon>
        <taxon>Neomorphidae</taxon>
        <taxon>Geococcyx</taxon>
    </lineage>
</organism>
<dbReference type="InterPro" id="IPR043502">
    <property type="entry name" value="DNA/RNA_pol_sf"/>
</dbReference>
<dbReference type="OrthoDB" id="9902985at2759"/>
<sequence>KTSVYTKSSGSDPIWIKKGMKQGDPLSPLLFNLLIDPLLCKLKSDGCGYQHCATEITALAFTDDLVLLSESWDGMQRNMKIVEAFCELTGLNTQGKK</sequence>
<dbReference type="SUPFAM" id="SSF56672">
    <property type="entry name" value="DNA/RNA polymerases"/>
    <property type="match status" value="1"/>
</dbReference>
<feature type="non-terminal residue" evidence="2">
    <location>
        <position position="97"/>
    </location>
</feature>
<protein>
    <submittedName>
        <fullName evidence="2">PO21 protein</fullName>
    </submittedName>
</protein>
<dbReference type="Proteomes" id="UP000531151">
    <property type="component" value="Unassembled WGS sequence"/>
</dbReference>
<dbReference type="InterPro" id="IPR000477">
    <property type="entry name" value="RT_dom"/>
</dbReference>
<evidence type="ECO:0000313" key="3">
    <source>
        <dbReference type="Proteomes" id="UP000531151"/>
    </source>
</evidence>
<accession>A0A7K4IZS4</accession>
<evidence type="ECO:0000313" key="2">
    <source>
        <dbReference type="EMBL" id="NWH58564.1"/>
    </source>
</evidence>
<dbReference type="Pfam" id="PF00078">
    <property type="entry name" value="RVT_1"/>
    <property type="match status" value="1"/>
</dbReference>
<dbReference type="AlphaFoldDB" id="A0A7K4IZS4"/>
<comment type="caution">
    <text evidence="2">The sequence shown here is derived from an EMBL/GenBank/DDBJ whole genome shotgun (WGS) entry which is preliminary data.</text>
</comment>
<dbReference type="PANTHER" id="PTHR47027:SF20">
    <property type="entry name" value="REVERSE TRANSCRIPTASE-LIKE PROTEIN WITH RNA-DIRECTED DNA POLYMERASE DOMAIN"/>
    <property type="match status" value="1"/>
</dbReference>
<keyword evidence="3" id="KW-1185">Reference proteome</keyword>
<dbReference type="EMBL" id="VWPV01008100">
    <property type="protein sequence ID" value="NWH58564.1"/>
    <property type="molecule type" value="Genomic_DNA"/>
</dbReference>
<dbReference type="PROSITE" id="PS50878">
    <property type="entry name" value="RT_POL"/>
    <property type="match status" value="1"/>
</dbReference>
<gene>
    <name evidence="2" type="primary">Po21_0</name>
    <name evidence="2" type="ORF">GEOCAL_R14463</name>
</gene>
<reference evidence="2 3" key="1">
    <citation type="submission" date="2019-09" db="EMBL/GenBank/DDBJ databases">
        <title>Bird 10,000 Genomes (B10K) Project - Family phase.</title>
        <authorList>
            <person name="Zhang G."/>
        </authorList>
    </citation>
    <scope>NUCLEOTIDE SEQUENCE [LARGE SCALE GENOMIC DNA]</scope>
    <source>
        <strain evidence="2">B10K-CU-031-07</strain>
        <tissue evidence="2">Muscle</tissue>
    </source>
</reference>
<feature type="non-terminal residue" evidence="2">
    <location>
        <position position="1"/>
    </location>
</feature>
<feature type="domain" description="Reverse transcriptase" evidence="1">
    <location>
        <begin position="1"/>
        <end position="97"/>
    </location>
</feature>
<proteinExistence type="predicted"/>